<feature type="region of interest" description="Disordered" evidence="1">
    <location>
        <begin position="1"/>
        <end position="23"/>
    </location>
</feature>
<dbReference type="AlphaFoldDB" id="A0A154PGK5"/>
<keyword evidence="3" id="KW-1185">Reference proteome</keyword>
<protein>
    <submittedName>
        <fullName evidence="2">Uncharacterized protein</fullName>
    </submittedName>
</protein>
<proteinExistence type="predicted"/>
<feature type="non-terminal residue" evidence="2">
    <location>
        <position position="1"/>
    </location>
</feature>
<evidence type="ECO:0000256" key="1">
    <source>
        <dbReference type="SAM" id="MobiDB-lite"/>
    </source>
</evidence>
<reference evidence="2 3" key="1">
    <citation type="submission" date="2015-07" db="EMBL/GenBank/DDBJ databases">
        <title>The genome of Dufourea novaeangliae.</title>
        <authorList>
            <person name="Pan H."/>
            <person name="Kapheim K."/>
        </authorList>
    </citation>
    <scope>NUCLEOTIDE SEQUENCE [LARGE SCALE GENOMIC DNA]</scope>
    <source>
        <strain evidence="2">0120121106</strain>
        <tissue evidence="2">Whole body</tissue>
    </source>
</reference>
<feature type="compositionally biased region" description="Polar residues" evidence="1">
    <location>
        <begin position="1"/>
        <end position="20"/>
    </location>
</feature>
<name>A0A154PGK5_DUFNO</name>
<sequence>SNLMPTYSPANVNASRSRPGTSEDVVLDTTVPSNMGASPALFFSVKYTIFKAL</sequence>
<evidence type="ECO:0000313" key="2">
    <source>
        <dbReference type="EMBL" id="KZC10991.1"/>
    </source>
</evidence>
<accession>A0A154PGK5</accession>
<gene>
    <name evidence="2" type="ORF">WN55_01691</name>
</gene>
<evidence type="ECO:0000313" key="3">
    <source>
        <dbReference type="Proteomes" id="UP000076502"/>
    </source>
</evidence>
<organism evidence="2 3">
    <name type="scientific">Dufourea novaeangliae</name>
    <name type="common">Sweat bee</name>
    <dbReference type="NCBI Taxonomy" id="178035"/>
    <lineage>
        <taxon>Eukaryota</taxon>
        <taxon>Metazoa</taxon>
        <taxon>Ecdysozoa</taxon>
        <taxon>Arthropoda</taxon>
        <taxon>Hexapoda</taxon>
        <taxon>Insecta</taxon>
        <taxon>Pterygota</taxon>
        <taxon>Neoptera</taxon>
        <taxon>Endopterygota</taxon>
        <taxon>Hymenoptera</taxon>
        <taxon>Apocrita</taxon>
        <taxon>Aculeata</taxon>
        <taxon>Apoidea</taxon>
        <taxon>Anthophila</taxon>
        <taxon>Halictidae</taxon>
        <taxon>Rophitinae</taxon>
        <taxon>Dufourea</taxon>
    </lineage>
</organism>
<dbReference type="Proteomes" id="UP000076502">
    <property type="component" value="Unassembled WGS sequence"/>
</dbReference>
<dbReference type="EMBL" id="KQ434899">
    <property type="protein sequence ID" value="KZC10991.1"/>
    <property type="molecule type" value="Genomic_DNA"/>
</dbReference>